<dbReference type="EMBL" id="CP024444">
    <property type="protein sequence ID" value="ATR79770.1"/>
    <property type="molecule type" value="Genomic_DNA"/>
</dbReference>
<reference evidence="1" key="3">
    <citation type="journal article" date="2018" name="Misainmurhag Hoiji">
        <title>Complete genome sequence of multidrug-resistant Moraxella osloensis NP7 with multiple plasmids isolated from human skin.</title>
        <authorList>
            <person name="Ganzorig M."/>
            <person name="Lim J.Y."/>
            <person name="Hwang I."/>
            <person name="Lee K."/>
        </authorList>
    </citation>
    <scope>NUCLEOTIDE SEQUENCE</scope>
    <source>
        <strain evidence="1">NP7</strain>
        <plasmid evidence="1">pNP7-1</plasmid>
    </source>
</reference>
<evidence type="ECO:0000313" key="3">
    <source>
        <dbReference type="Proteomes" id="UP000229340"/>
    </source>
</evidence>
<dbReference type="EMBL" id="SSCJ01000014">
    <property type="protein sequence ID" value="MDI4510887.1"/>
    <property type="molecule type" value="Genomic_DNA"/>
</dbReference>
<evidence type="ECO:0000313" key="2">
    <source>
        <dbReference type="EMBL" id="MDI4510887.1"/>
    </source>
</evidence>
<reference evidence="3" key="1">
    <citation type="submission" date="2017-10" db="EMBL/GenBank/DDBJ databases">
        <title>Complete genome sequence of Moraxella osloensis NP7 isolated from human skin.</title>
        <authorList>
            <person name="Lee K."/>
            <person name="Lim J.Y."/>
            <person name="Hwang I."/>
        </authorList>
    </citation>
    <scope>NUCLEOTIDE SEQUENCE [LARGE SCALE GENOMIC DNA]</scope>
    <source>
        <strain evidence="3">NP7</strain>
        <plasmid evidence="3">pnp7-1</plasmid>
    </source>
</reference>
<reference evidence="1" key="2">
    <citation type="journal article" date="2018" name="Genome Announc.">
        <title>Complete Genome Sequences of Three Moraxella osloensis Strains Isolated from Human Skin.</title>
        <authorList>
            <person name="Lim J.Y."/>
            <person name="Hwang I."/>
            <person name="Ganzorig M."/>
            <person name="Huang S.L."/>
            <person name="Cho G.S."/>
            <person name="Franz C.M.A.P."/>
            <person name="Lee K."/>
        </authorList>
    </citation>
    <scope>NUCLEOTIDE SEQUENCE</scope>
    <source>
        <strain evidence="1">NP7</strain>
        <plasmid evidence="1">pNP7-1</plasmid>
    </source>
</reference>
<accession>A0A2D2LXS7</accession>
<protein>
    <submittedName>
        <fullName evidence="1">Uncharacterized protein</fullName>
    </submittedName>
</protein>
<proteinExistence type="predicted"/>
<geneLocation type="plasmid" evidence="1">
    <name>pNP7-1</name>
</geneLocation>
<reference evidence="2" key="4">
    <citation type="submission" date="2019-04" db="EMBL/GenBank/DDBJ databases">
        <title>Moraxella osloensis CCUG 73412, isolated from corneal scrapings as causative agent of keratitis.</title>
        <authorList>
            <person name="Connolly G."/>
            <person name="Jaen-Luchoro D."/>
            <person name="Pinyeiro-Iglesias B."/>
            <person name="Curry A."/>
            <person name="Knowles S."/>
            <person name="Moore E.R.B."/>
        </authorList>
    </citation>
    <scope>NUCLEOTIDE SEQUENCE</scope>
    <source>
        <strain evidence="2">CCUG 73412</strain>
    </source>
</reference>
<organism evidence="1 3">
    <name type="scientific">Faucicola osloensis</name>
    <name type="common">Moraxella osloensis</name>
    <dbReference type="NCBI Taxonomy" id="34062"/>
    <lineage>
        <taxon>Bacteria</taxon>
        <taxon>Pseudomonadati</taxon>
        <taxon>Pseudomonadota</taxon>
        <taxon>Gammaproteobacteria</taxon>
        <taxon>Moraxellales</taxon>
        <taxon>Moraxellaceae</taxon>
        <taxon>Faucicola</taxon>
    </lineage>
</organism>
<dbReference type="RefSeq" id="WP_100271113.1">
    <property type="nucleotide sequence ID" value="NZ_CP024444.1"/>
</dbReference>
<sequence>MNLYVLMKSIVHSTDHLALCEEMRGLSKTCSQPFQRVTKKSHVQDGVYFCDGTLFQPPCLLSVNNNGRYVLTSRNDCPLLDAEYTTPSYFFGELWSARQFVLERDRQQITDFEERLKDASEQTKAIVQKQGYHIHSHLHPLYSNRLEGVKSYFNARYVELIGSWLDDDILLFATTEEHKKGYALCLPHATYFYHGWNSILLVMAHLYDAIEDHVDTQKALSHANDSKPIEIGTILANAMDECSHTHFYEVTHLDTPNSGQMQTGKMQAIMFDKKFQPIRGKYIGAPLDICLYTGADGVVIFNGLAGTRHALNVLDVYGTHPNHHPAVA</sequence>
<keyword evidence="1" id="KW-0614">Plasmid</keyword>
<name>A0A2D2LXS7_FAUOS</name>
<gene>
    <name evidence="2" type="ORF">E6P75_11845</name>
    <name evidence="1" type="ORF">NP7_10425</name>
</gene>
<dbReference type="AlphaFoldDB" id="A0A2D2LXS7"/>
<evidence type="ECO:0000313" key="1">
    <source>
        <dbReference type="EMBL" id="ATR79770.1"/>
    </source>
</evidence>
<dbReference type="Proteomes" id="UP000229340">
    <property type="component" value="Plasmid pNP7-1"/>
</dbReference>
<geneLocation type="plasmid" evidence="3">
    <name>pnp7-1</name>
</geneLocation>